<evidence type="ECO:0000313" key="9">
    <source>
        <dbReference type="EMBL" id="KRT92100.1"/>
    </source>
</evidence>
<dbReference type="InterPro" id="IPR015421">
    <property type="entry name" value="PyrdxlP-dep_Trfase_major"/>
</dbReference>
<sequence>MDITPFLEPEKGRPLYQQLYSFFKREILAGRLKAGTKLPSKRALSKHVNVSQTTVEHAYEQLTAEGYLISRPRKGWYAAEVEGRFHGTAPPPPPETAANDEASPSRHIIDFHHGHADLRNFPISAWKKTFANAVDDFSLFQSGPAAGDIALRSMISSYLRESRGVVSTPEQVIIGAGTTILLQLLCRLFGEGAAVGFENPGFHRSKTFLKTGGLRVIPISVDNRGMSVEELRQHDLKGAYVTPSHQFPLGMIMPVGRRLELLDWAALNGAYIIEDDYDGEFRYAGQPIPSLQVLDQNSRVIYMGTFSKSLIPSLRVSYMVLPAPLLKDGLRLASLYKQTVSRHVQHAVAQFMKSGDWQRHLNRMRTLYRKKRKALLETVQRELGESVLIKGENAGLHIILEANGAVSEETLISKAFEEGVKVYPVSASYEEPPKSASVLLGFGGLSEEDIETGIKKLKKAWR</sequence>
<evidence type="ECO:0000256" key="2">
    <source>
        <dbReference type="ARBA" id="ARBA00005384"/>
    </source>
</evidence>
<dbReference type="InterPro" id="IPR015424">
    <property type="entry name" value="PyrdxlP-dep_Trfase"/>
</dbReference>
<evidence type="ECO:0000256" key="5">
    <source>
        <dbReference type="ARBA" id="ARBA00023015"/>
    </source>
</evidence>
<dbReference type="EMBL" id="LECW02000034">
    <property type="protein sequence ID" value="KRT92100.1"/>
    <property type="molecule type" value="Genomic_DNA"/>
</dbReference>
<accession>A0A0J6HX97</accession>
<keyword evidence="12" id="KW-1185">Reference proteome</keyword>
<organism evidence="9 11">
    <name type="scientific">Bacillus glycinifermentans</name>
    <dbReference type="NCBI Taxonomy" id="1664069"/>
    <lineage>
        <taxon>Bacteria</taxon>
        <taxon>Bacillati</taxon>
        <taxon>Bacillota</taxon>
        <taxon>Bacilli</taxon>
        <taxon>Bacillales</taxon>
        <taxon>Bacillaceae</taxon>
        <taxon>Bacillus</taxon>
    </lineage>
</organism>
<evidence type="ECO:0000256" key="6">
    <source>
        <dbReference type="ARBA" id="ARBA00023125"/>
    </source>
</evidence>
<dbReference type="GO" id="GO:0030170">
    <property type="term" value="F:pyridoxal phosphate binding"/>
    <property type="evidence" value="ECO:0007669"/>
    <property type="project" value="InterPro"/>
</dbReference>
<proteinExistence type="inferred from homology"/>
<evidence type="ECO:0000256" key="1">
    <source>
        <dbReference type="ARBA" id="ARBA00001933"/>
    </source>
</evidence>
<dbReference type="InterPro" id="IPR004839">
    <property type="entry name" value="Aminotransferase_I/II_large"/>
</dbReference>
<dbReference type="InterPro" id="IPR051446">
    <property type="entry name" value="HTH_trans_reg/aminotransferase"/>
</dbReference>
<comment type="caution">
    <text evidence="9">The sequence shown here is derived from an EMBL/GenBank/DDBJ whole genome shotgun (WGS) entry which is preliminary data.</text>
</comment>
<dbReference type="GO" id="GO:0003700">
    <property type="term" value="F:DNA-binding transcription factor activity"/>
    <property type="evidence" value="ECO:0007669"/>
    <property type="project" value="InterPro"/>
</dbReference>
<dbReference type="GO" id="GO:0003677">
    <property type="term" value="F:DNA binding"/>
    <property type="evidence" value="ECO:0007669"/>
    <property type="project" value="UniProtKB-KW"/>
</dbReference>
<dbReference type="SUPFAM" id="SSF53383">
    <property type="entry name" value="PLP-dependent transferases"/>
    <property type="match status" value="1"/>
</dbReference>
<dbReference type="PANTHER" id="PTHR46577">
    <property type="entry name" value="HTH-TYPE TRANSCRIPTIONAL REGULATORY PROTEIN GABR"/>
    <property type="match status" value="1"/>
</dbReference>
<evidence type="ECO:0000313" key="10">
    <source>
        <dbReference type="EMBL" id="MEC0486777.1"/>
    </source>
</evidence>
<gene>
    <name evidence="9" type="ORF">AB447_204055</name>
    <name evidence="10" type="ORF">P8828_18515</name>
</gene>
<dbReference type="Gene3D" id="1.10.10.10">
    <property type="entry name" value="Winged helix-like DNA-binding domain superfamily/Winged helix DNA-binding domain"/>
    <property type="match status" value="1"/>
</dbReference>
<dbReference type="EMBL" id="JARRTL010000024">
    <property type="protein sequence ID" value="MEC0486777.1"/>
    <property type="molecule type" value="Genomic_DNA"/>
</dbReference>
<evidence type="ECO:0000259" key="8">
    <source>
        <dbReference type="PROSITE" id="PS50949"/>
    </source>
</evidence>
<keyword evidence="6" id="KW-0238">DNA-binding</keyword>
<dbReference type="InterPro" id="IPR036390">
    <property type="entry name" value="WH_DNA-bd_sf"/>
</dbReference>
<dbReference type="SUPFAM" id="SSF46785">
    <property type="entry name" value="Winged helix' DNA-binding domain"/>
    <property type="match status" value="1"/>
</dbReference>
<feature type="domain" description="HTH gntR-type" evidence="8">
    <location>
        <begin position="13"/>
        <end position="81"/>
    </location>
</feature>
<reference evidence="9 11" key="1">
    <citation type="journal article" date="2015" name="Int. J. Syst. Evol. Microbiol.">
        <title>Bacillus glycinifermentans sp. nov., isolated from fermented soybean paste.</title>
        <authorList>
            <person name="Kim S.J."/>
            <person name="Dunlap C.A."/>
            <person name="Kwon S.W."/>
            <person name="Rooney A.P."/>
        </authorList>
    </citation>
    <scope>NUCLEOTIDE SEQUENCE [LARGE SCALE GENOMIC DNA]</scope>
    <source>
        <strain evidence="9 11">GO-13</strain>
    </source>
</reference>
<dbReference type="Proteomes" id="UP000036168">
    <property type="component" value="Unassembled WGS sequence"/>
</dbReference>
<dbReference type="CDD" id="cd00609">
    <property type="entry name" value="AAT_like"/>
    <property type="match status" value="1"/>
</dbReference>
<evidence type="ECO:0000313" key="11">
    <source>
        <dbReference type="Proteomes" id="UP000036168"/>
    </source>
</evidence>
<dbReference type="STRING" id="1664069.BGLY_1047"/>
<dbReference type="OrthoDB" id="9808770at2"/>
<keyword evidence="7" id="KW-0804">Transcription</keyword>
<keyword evidence="5" id="KW-0805">Transcription regulation</keyword>
<accession>A0A0J6ESR4</accession>
<dbReference type="Pfam" id="PF00392">
    <property type="entry name" value="GntR"/>
    <property type="match status" value="1"/>
</dbReference>
<comment type="cofactor">
    <cofactor evidence="1">
        <name>pyridoxal 5'-phosphate</name>
        <dbReference type="ChEBI" id="CHEBI:597326"/>
    </cofactor>
</comment>
<dbReference type="PATRIC" id="fig|1664069.3.peg.101"/>
<dbReference type="AlphaFoldDB" id="A0A0J6HX97"/>
<dbReference type="InterPro" id="IPR000524">
    <property type="entry name" value="Tscrpt_reg_HTH_GntR"/>
</dbReference>
<name>A0A0J6HX97_9BACI</name>
<dbReference type="Pfam" id="PF00155">
    <property type="entry name" value="Aminotran_1_2"/>
    <property type="match status" value="1"/>
</dbReference>
<dbReference type="InterPro" id="IPR036388">
    <property type="entry name" value="WH-like_DNA-bd_sf"/>
</dbReference>
<keyword evidence="3 10" id="KW-0808">Transferase</keyword>
<dbReference type="PRINTS" id="PR00035">
    <property type="entry name" value="HTHGNTR"/>
</dbReference>
<dbReference type="RefSeq" id="WP_048353454.1">
    <property type="nucleotide sequence ID" value="NZ_CP023481.1"/>
</dbReference>
<reference evidence="10 12" key="3">
    <citation type="submission" date="2023-03" db="EMBL/GenBank/DDBJ databases">
        <title>Agriculturally important microbes genome sequencing.</title>
        <authorList>
            <person name="Dunlap C."/>
        </authorList>
    </citation>
    <scope>NUCLEOTIDE SEQUENCE [LARGE SCALE GENOMIC DNA]</scope>
    <source>
        <strain evidence="10 12">CBP-3203</strain>
    </source>
</reference>
<dbReference type="PROSITE" id="PS50949">
    <property type="entry name" value="HTH_GNTR"/>
    <property type="match status" value="1"/>
</dbReference>
<dbReference type="Gene3D" id="3.40.640.10">
    <property type="entry name" value="Type I PLP-dependent aspartate aminotransferase-like (Major domain)"/>
    <property type="match status" value="1"/>
</dbReference>
<dbReference type="Proteomes" id="UP001341297">
    <property type="component" value="Unassembled WGS sequence"/>
</dbReference>
<evidence type="ECO:0000256" key="3">
    <source>
        <dbReference type="ARBA" id="ARBA00022576"/>
    </source>
</evidence>
<comment type="similarity">
    <text evidence="2">In the C-terminal section; belongs to the class-I pyridoxal-phosphate-dependent aminotransferase family.</text>
</comment>
<evidence type="ECO:0000256" key="4">
    <source>
        <dbReference type="ARBA" id="ARBA00022898"/>
    </source>
</evidence>
<keyword evidence="3 10" id="KW-0032">Aminotransferase</keyword>
<dbReference type="PANTHER" id="PTHR46577:SF1">
    <property type="entry name" value="HTH-TYPE TRANSCRIPTIONAL REGULATORY PROTEIN GABR"/>
    <property type="match status" value="1"/>
</dbReference>
<dbReference type="CDD" id="cd07377">
    <property type="entry name" value="WHTH_GntR"/>
    <property type="match status" value="1"/>
</dbReference>
<protein>
    <submittedName>
        <fullName evidence="9">GntR family transcriptional regulator</fullName>
    </submittedName>
    <submittedName>
        <fullName evidence="10">PLP-dependent aminotransferase family protein</fullName>
    </submittedName>
</protein>
<keyword evidence="4" id="KW-0663">Pyridoxal phosphate</keyword>
<evidence type="ECO:0000256" key="7">
    <source>
        <dbReference type="ARBA" id="ARBA00023163"/>
    </source>
</evidence>
<evidence type="ECO:0000313" key="12">
    <source>
        <dbReference type="Proteomes" id="UP001341297"/>
    </source>
</evidence>
<dbReference type="GO" id="GO:0008483">
    <property type="term" value="F:transaminase activity"/>
    <property type="evidence" value="ECO:0007669"/>
    <property type="project" value="UniProtKB-KW"/>
</dbReference>
<dbReference type="SMART" id="SM00345">
    <property type="entry name" value="HTH_GNTR"/>
    <property type="match status" value="1"/>
</dbReference>
<reference evidence="9" key="2">
    <citation type="submission" date="2015-10" db="EMBL/GenBank/DDBJ databases">
        <authorList>
            <person name="Gilbert D.G."/>
        </authorList>
    </citation>
    <scope>NUCLEOTIDE SEQUENCE</scope>
    <source>
        <strain evidence="9">GO-13</strain>
    </source>
</reference>